<sequence>MLVFTQHGVISENNQILDFVGCSMTILYLVKKPTNKHYCSTLRTIAVQSVVGGCDAHISTIFSAAAAFN</sequence>
<evidence type="ECO:0000313" key="2">
    <source>
        <dbReference type="WBParaSite" id="nRc.2.0.1.t26237-RA"/>
    </source>
</evidence>
<proteinExistence type="predicted"/>
<organism evidence="1 2">
    <name type="scientific">Romanomermis culicivorax</name>
    <name type="common">Nematode worm</name>
    <dbReference type="NCBI Taxonomy" id="13658"/>
    <lineage>
        <taxon>Eukaryota</taxon>
        <taxon>Metazoa</taxon>
        <taxon>Ecdysozoa</taxon>
        <taxon>Nematoda</taxon>
        <taxon>Enoplea</taxon>
        <taxon>Dorylaimia</taxon>
        <taxon>Mermithida</taxon>
        <taxon>Mermithoidea</taxon>
        <taxon>Mermithidae</taxon>
        <taxon>Romanomermis</taxon>
    </lineage>
</organism>
<reference evidence="2" key="1">
    <citation type="submission" date="2022-11" db="UniProtKB">
        <authorList>
            <consortium name="WormBaseParasite"/>
        </authorList>
    </citation>
    <scope>IDENTIFICATION</scope>
</reference>
<keyword evidence="1" id="KW-1185">Reference proteome</keyword>
<name>A0A915JJI1_ROMCU</name>
<evidence type="ECO:0000313" key="1">
    <source>
        <dbReference type="Proteomes" id="UP000887565"/>
    </source>
</evidence>
<dbReference type="AlphaFoldDB" id="A0A915JJI1"/>
<accession>A0A915JJI1</accession>
<protein>
    <submittedName>
        <fullName evidence="2">Uncharacterized protein</fullName>
    </submittedName>
</protein>
<dbReference type="Proteomes" id="UP000887565">
    <property type="component" value="Unplaced"/>
</dbReference>
<dbReference type="WBParaSite" id="nRc.2.0.1.t26237-RA">
    <property type="protein sequence ID" value="nRc.2.0.1.t26237-RA"/>
    <property type="gene ID" value="nRc.2.0.1.g26237"/>
</dbReference>